<evidence type="ECO:0008006" key="3">
    <source>
        <dbReference type="Google" id="ProtNLM"/>
    </source>
</evidence>
<keyword evidence="2" id="KW-1185">Reference proteome</keyword>
<dbReference type="Proteomes" id="UP000217676">
    <property type="component" value="Chromosome"/>
</dbReference>
<name>A0A160P8I5_STRLU</name>
<accession>A0A160P8I5</accession>
<dbReference type="EMBL" id="AP017424">
    <property type="protein sequence ID" value="BAU87814.1"/>
    <property type="molecule type" value="Genomic_DNA"/>
</dbReference>
<evidence type="ECO:0000313" key="1">
    <source>
        <dbReference type="EMBL" id="BAU87814.1"/>
    </source>
</evidence>
<dbReference type="KEGG" id="slau:SLA_6948"/>
<sequence length="102" mass="10962">MAAGNIHLDYTEIVRVSGVMNQAVNDINPHLLSTKTSVEGLLDNGLFMQQSSPAMKAAYEKLTASLQQAVESINSFATQFTKIKESVEKIDADIAASTTKSS</sequence>
<proteinExistence type="predicted"/>
<dbReference type="Gene3D" id="1.10.287.1060">
    <property type="entry name" value="ESAT-6-like"/>
    <property type="match status" value="1"/>
</dbReference>
<protein>
    <recommendedName>
        <fullName evidence="3">Proteins of 100 residues with WXG</fullName>
    </recommendedName>
</protein>
<evidence type="ECO:0000313" key="2">
    <source>
        <dbReference type="Proteomes" id="UP000217676"/>
    </source>
</evidence>
<organism evidence="1 2">
    <name type="scientific">Streptomyces laurentii</name>
    <dbReference type="NCBI Taxonomy" id="39478"/>
    <lineage>
        <taxon>Bacteria</taxon>
        <taxon>Bacillati</taxon>
        <taxon>Actinomycetota</taxon>
        <taxon>Actinomycetes</taxon>
        <taxon>Kitasatosporales</taxon>
        <taxon>Streptomycetaceae</taxon>
        <taxon>Streptomyces</taxon>
    </lineage>
</organism>
<dbReference type="AlphaFoldDB" id="A0A160P8I5"/>
<dbReference type="RefSeq" id="WP_359874881.1">
    <property type="nucleotide sequence ID" value="NZ_JBEYHT010000009.1"/>
</dbReference>
<reference evidence="1 2" key="1">
    <citation type="journal article" date="2016" name="Genome Announc.">
        <title>Complete Genome Sequence of Thiostrepton-Producing Streptomyces laurentii ATCC 31255.</title>
        <authorList>
            <person name="Doi K."/>
            <person name="Fujino Y."/>
            <person name="Nagayoshi Y."/>
            <person name="Ohshima T."/>
            <person name="Ogata S."/>
        </authorList>
    </citation>
    <scope>NUCLEOTIDE SEQUENCE [LARGE SCALE GENOMIC DNA]</scope>
    <source>
        <strain evidence="1 2">ATCC 31255</strain>
    </source>
</reference>
<gene>
    <name evidence="1" type="ORF">SLA_6948</name>
</gene>